<dbReference type="SUPFAM" id="SSF56672">
    <property type="entry name" value="DNA/RNA polymerases"/>
    <property type="match status" value="1"/>
</dbReference>
<dbReference type="InterPro" id="IPR000477">
    <property type="entry name" value="RT_dom"/>
</dbReference>
<dbReference type="CDD" id="cd01647">
    <property type="entry name" value="RT_LTR"/>
    <property type="match status" value="1"/>
</dbReference>
<feature type="region of interest" description="Disordered" evidence="8">
    <location>
        <begin position="9"/>
        <end position="42"/>
    </location>
</feature>
<evidence type="ECO:0000256" key="3">
    <source>
        <dbReference type="ARBA" id="ARBA00022695"/>
    </source>
</evidence>
<evidence type="ECO:0000256" key="4">
    <source>
        <dbReference type="ARBA" id="ARBA00022722"/>
    </source>
</evidence>
<dbReference type="InterPro" id="IPR021109">
    <property type="entry name" value="Peptidase_aspartic_dom_sf"/>
</dbReference>
<evidence type="ECO:0000256" key="7">
    <source>
        <dbReference type="ARBA" id="ARBA00022918"/>
    </source>
</evidence>
<evidence type="ECO:0000256" key="2">
    <source>
        <dbReference type="ARBA" id="ARBA00022679"/>
    </source>
</evidence>
<dbReference type="Gene3D" id="3.30.70.270">
    <property type="match status" value="1"/>
</dbReference>
<dbReference type="Pfam" id="PF08284">
    <property type="entry name" value="RVP_2"/>
    <property type="match status" value="1"/>
</dbReference>
<dbReference type="AlphaFoldDB" id="Q6UUS2"/>
<accession>Q6UUS2</accession>
<dbReference type="Gene3D" id="2.40.70.10">
    <property type="entry name" value="Acid Proteases"/>
    <property type="match status" value="1"/>
</dbReference>
<gene>
    <name evidence="10" type="ORF">OSJNBa0079I01.14</name>
</gene>
<keyword evidence="2" id="KW-0808">Transferase</keyword>
<dbReference type="CDD" id="cd00303">
    <property type="entry name" value="retropepsin_like"/>
    <property type="match status" value="1"/>
</dbReference>
<reference evidence="10" key="1">
    <citation type="journal article" date="2004" name="Nat. Genet.">
        <title>Sequencing of a rice centromere uncovers active genes.</title>
        <authorList>
            <person name="Nagaki K."/>
            <person name="Cheng Z."/>
            <person name="Ouyang S."/>
            <person name="Talbert P.B."/>
            <person name="Kim M."/>
            <person name="Jones K.M."/>
            <person name="Henikoff S."/>
            <person name="Buell C.R."/>
            <person name="Jiang J."/>
        </authorList>
    </citation>
    <scope>NUCLEOTIDE SEQUENCE</scope>
</reference>
<dbReference type="Gene3D" id="3.10.10.10">
    <property type="entry name" value="HIV Type 1 Reverse Transcriptase, subunit A, domain 1"/>
    <property type="match status" value="2"/>
</dbReference>
<dbReference type="GO" id="GO:0003964">
    <property type="term" value="F:RNA-directed DNA polymerase activity"/>
    <property type="evidence" value="ECO:0007669"/>
    <property type="project" value="UniProtKB-KW"/>
</dbReference>
<dbReference type="InterPro" id="IPR005162">
    <property type="entry name" value="Retrotrans_gag_dom"/>
</dbReference>
<keyword evidence="1" id="KW-0645">Protease</keyword>
<dbReference type="InterPro" id="IPR043502">
    <property type="entry name" value="DNA/RNA_pol_sf"/>
</dbReference>
<evidence type="ECO:0000259" key="9">
    <source>
        <dbReference type="PROSITE" id="PS50878"/>
    </source>
</evidence>
<keyword evidence="7" id="KW-0695">RNA-directed DNA polymerase</keyword>
<dbReference type="GO" id="GO:0008233">
    <property type="term" value="F:peptidase activity"/>
    <property type="evidence" value="ECO:0007669"/>
    <property type="project" value="UniProtKB-KW"/>
</dbReference>
<keyword evidence="6" id="KW-0378">Hydrolase</keyword>
<evidence type="ECO:0000256" key="6">
    <source>
        <dbReference type="ARBA" id="ARBA00022801"/>
    </source>
</evidence>
<keyword evidence="3" id="KW-0548">Nucleotidyltransferase</keyword>
<evidence type="ECO:0000256" key="5">
    <source>
        <dbReference type="ARBA" id="ARBA00022759"/>
    </source>
</evidence>
<dbReference type="GO" id="GO:0004519">
    <property type="term" value="F:endonuclease activity"/>
    <property type="evidence" value="ECO:0007669"/>
    <property type="project" value="UniProtKB-KW"/>
</dbReference>
<dbReference type="PANTHER" id="PTHR24559:SF444">
    <property type="entry name" value="REVERSE TRANSCRIPTASE DOMAIN-CONTAINING PROTEIN"/>
    <property type="match status" value="1"/>
</dbReference>
<evidence type="ECO:0000256" key="8">
    <source>
        <dbReference type="SAM" id="MobiDB-lite"/>
    </source>
</evidence>
<dbReference type="PANTHER" id="PTHR24559">
    <property type="entry name" value="TRANSPOSON TY3-I GAG-POL POLYPROTEIN"/>
    <property type="match status" value="1"/>
</dbReference>
<dbReference type="InterPro" id="IPR053134">
    <property type="entry name" value="RNA-dir_DNA_polymerase"/>
</dbReference>
<evidence type="ECO:0000256" key="1">
    <source>
        <dbReference type="ARBA" id="ARBA00022670"/>
    </source>
</evidence>
<dbReference type="Pfam" id="PF03732">
    <property type="entry name" value="Retrotrans_gag"/>
    <property type="match status" value="1"/>
</dbReference>
<feature type="compositionally biased region" description="Gly residues" evidence="8">
    <location>
        <begin position="28"/>
        <end position="39"/>
    </location>
</feature>
<dbReference type="GO" id="GO:0006508">
    <property type="term" value="P:proteolysis"/>
    <property type="evidence" value="ECO:0007669"/>
    <property type="project" value="UniProtKB-KW"/>
</dbReference>
<feature type="compositionally biased region" description="Low complexity" evidence="8">
    <location>
        <begin position="13"/>
        <end position="27"/>
    </location>
</feature>
<dbReference type="Pfam" id="PF00078">
    <property type="entry name" value="RVT_1"/>
    <property type="match status" value="1"/>
</dbReference>
<proteinExistence type="predicted"/>
<sequence>MKAMQAELRSLRQSRAAQGTTSAAQGATGEGSHGAGQDGQGANARVSGVSLIQWIGMKLDSFDGSGTPVEAADWLSYVEDKMEVFDVLTPDRFHYGTQLLKGEAQIWWKGVQSAHTAAHGPLSWPEFVRQFERRFYPATFLDRLKIDLNNYTQEKKSVAEYEVGFNQIVRFVPHVARDEVEKARQFRQGLKPSIRHVLGAFPVVDFRTMVEQALGVEMQQVYTFDMQKSSGGDQTRNHGDKNSNSGGPVHKKSSSQRHHPYHGGTGQPRAQGGSNTKYRAFPKPGMGMVCFRCGDAHRRTECRWAGKCSICSQDHKDVVCRKNPNGSRDNGDVMTGTISVDEFLAHALFDSGASFSFVSEVFVGRAGLLVQSISQAVVVSSAKGLISSSSVCPSCVISLAGEDFVANLVVIPLEPFDVILGMNWLSQYRAIISCFWKTISLQAPSGREVIYQGSALKYSLSFLCQLFPDRWMRKSEMLLVMVDCPEVALHVENIRVVCHYPDVFPNELPGLPTERGSVFQIKLVPGTQPIYRTPYKMAPVEQVELKKQLDELLAKGFIRPSTSPWAAPVTTKNKYPLPRIDALFDMLRGAKVFSKIDLQSGYHQLRIQEEDIEKTAFSTRYGHYEFIVMSFGLTNAPAVFIEAMNRMLHDYLDDFVIVFIDDILIYSKTEEKHEIHLGLVLEALRKNKFYAKLKKCAFCLSEVGFLGHVINQHGITVDPKNVASVVEWQRPTSVTEVRSFLGCHDRK</sequence>
<dbReference type="PROSITE" id="PS50878">
    <property type="entry name" value="RT_POL"/>
    <property type="match status" value="1"/>
</dbReference>
<feature type="domain" description="Reverse transcriptase" evidence="9">
    <location>
        <begin position="492"/>
        <end position="710"/>
    </location>
</feature>
<feature type="region of interest" description="Disordered" evidence="8">
    <location>
        <begin position="228"/>
        <end position="280"/>
    </location>
</feature>
<dbReference type="SUPFAM" id="SSF50630">
    <property type="entry name" value="Acid proteases"/>
    <property type="match status" value="1"/>
</dbReference>
<evidence type="ECO:0000313" key="10">
    <source>
        <dbReference type="EMBL" id="AAQ56282.1"/>
    </source>
</evidence>
<dbReference type="InterPro" id="IPR043128">
    <property type="entry name" value="Rev_trsase/Diguanyl_cyclase"/>
</dbReference>
<dbReference type="EMBL" id="AY360384">
    <property type="protein sequence ID" value="AAQ56282.1"/>
    <property type="molecule type" value="Genomic_DNA"/>
</dbReference>
<keyword evidence="5" id="KW-0255">Endonuclease</keyword>
<protein>
    <submittedName>
        <fullName evidence="10">Putative gag-pol protein</fullName>
    </submittedName>
</protein>
<organism evidence="10">
    <name type="scientific">Oryza sativa subsp. japonica</name>
    <name type="common">Rice</name>
    <dbReference type="NCBI Taxonomy" id="39947"/>
    <lineage>
        <taxon>Eukaryota</taxon>
        <taxon>Viridiplantae</taxon>
        <taxon>Streptophyta</taxon>
        <taxon>Embryophyta</taxon>
        <taxon>Tracheophyta</taxon>
        <taxon>Spermatophyta</taxon>
        <taxon>Magnoliopsida</taxon>
        <taxon>Liliopsida</taxon>
        <taxon>Poales</taxon>
        <taxon>Poaceae</taxon>
        <taxon>BOP clade</taxon>
        <taxon>Oryzoideae</taxon>
        <taxon>Oryzeae</taxon>
        <taxon>Oryzinae</taxon>
        <taxon>Oryza</taxon>
        <taxon>Oryza sativa</taxon>
    </lineage>
</organism>
<keyword evidence="4" id="KW-0540">Nuclease</keyword>
<dbReference type="FunFam" id="3.10.10.10:FF:000007">
    <property type="entry name" value="Retrovirus-related Pol polyprotein from transposon 17.6-like Protein"/>
    <property type="match status" value="1"/>
</dbReference>
<feature type="compositionally biased region" description="Basic residues" evidence="8">
    <location>
        <begin position="249"/>
        <end position="261"/>
    </location>
</feature>
<name>Q6UUS2_ORYSJ</name>